<reference evidence="4" key="2">
    <citation type="submission" date="2006-05" db="EMBL/GenBank/DDBJ databases">
        <authorList>
            <person name="Nie Z.M."/>
            <person name="Zhang Z.F."/>
            <person name="Wang D."/>
            <person name="He P.A."/>
            <person name="Jiang C.Y."/>
            <person name="Song L."/>
            <person name="Chen F."/>
            <person name="Xu J."/>
            <person name="Yang L."/>
            <person name="Yu L.L."/>
            <person name="Chen J."/>
            <person name="Lv Z.B."/>
            <person name="Wu X.F."/>
            <person name="Zhang Y.Z."/>
        </authorList>
    </citation>
    <scope>NUCLEOTIDE SEQUENCE [LARGE SCALE GENOMIC DNA]</scope>
    <source>
        <strain evidence="4">Liaoning</strain>
    </source>
</reference>
<keyword evidence="4" id="KW-1185">Reference proteome</keyword>
<organismHost>
    <name type="scientific">Antheraea pernyi</name>
    <name type="common">Chinese oak silk moth</name>
    <name type="synonym">Bombyx pernyi</name>
    <dbReference type="NCBI Taxonomy" id="7119"/>
</organismHost>
<proteinExistence type="predicted"/>
<dbReference type="EMBL" id="LC194889">
    <property type="protein sequence ID" value="BAX08907.1"/>
    <property type="molecule type" value="Genomic_DNA"/>
</dbReference>
<evidence type="ECO:0000313" key="3">
    <source>
        <dbReference type="EMBL" id="BBD51053.1"/>
    </source>
</evidence>
<organism evidence="1 4">
    <name type="scientific">Antheraea pernyi nuclear polyhedrosis virus</name>
    <name type="common">ApNPV</name>
    <dbReference type="NCBI Taxonomy" id="161494"/>
    <lineage>
        <taxon>Viruses</taxon>
        <taxon>Viruses incertae sedis</taxon>
        <taxon>Naldaviricetes</taxon>
        <taxon>Lefavirales</taxon>
        <taxon>Baculoviridae</taxon>
        <taxon>Alphabaculovirus</taxon>
        <taxon>Alphabaculovirus anpernyi</taxon>
    </lineage>
</organism>
<gene>
    <name evidence="2" type="primary">egt</name>
</gene>
<reference evidence="1 4" key="1">
    <citation type="submission" date="2006-05" db="EMBL/GenBank/DDBJ databases">
        <title>Sequence and Organization of the Antheraea pernyi Nucleopolyhedrovirus Genome.</title>
        <authorList>
            <consortium name="Biotechnology Research Institute"/>
            <consortium name="National Key facility for Crop Gene Resources and Genetic Improvement"/>
            <consortium name="Chinese Academy of Agricultural Sciences"/>
            <consortium name="Beijing 100081"/>
            <consortium name="China"/>
            <person name="Nie Z.M."/>
            <person name="Zhang Z.F."/>
            <person name="Wang D."/>
            <person name="He P.A."/>
            <person name="Jiang C.Y."/>
            <person name="Song L."/>
            <person name="Chen F."/>
            <person name="Xu J."/>
            <person name="Yang L."/>
            <person name="Yu L.L."/>
            <person name="Chen J."/>
            <person name="Lv Z.B."/>
            <person name="Wu X.F."/>
            <person name="Zhang Y.Z."/>
        </authorList>
    </citation>
    <scope>NUCLEOTIDE SEQUENCE [LARGE SCALE GENOMIC DNA]</scope>
    <source>
        <strain evidence="4">Liaoning</strain>
        <strain evidence="1">Zhenjiang</strain>
    </source>
</reference>
<keyword evidence="2" id="KW-0808">Transferase</keyword>
<dbReference type="KEGG" id="vg:5141397"/>
<reference evidence="2" key="3">
    <citation type="submission" date="2016-11" db="EMBL/GenBank/DDBJ databases">
        <title>Comparative analyses of deletion mutations and their pathological effects of nucleopolyhedroviruses isolated from saturniid wild silkworms.</title>
        <authorList>
            <person name="Sasaki K."/>
            <person name="Huang Y."/>
            <person name="Shi M."/>
            <person name="Wang X."/>
            <person name="Kajiura Z."/>
            <person name="Kobayashi J."/>
        </authorList>
    </citation>
    <scope>NUCLEOTIDE SEQUENCE</scope>
    <source>
        <strain evidence="2">Liaoning</strain>
    </source>
</reference>
<dbReference type="RefSeq" id="YP_611099.1">
    <property type="nucleotide sequence ID" value="NC_008035.3"/>
</dbReference>
<dbReference type="SUPFAM" id="SSF53756">
    <property type="entry name" value="UDP-Glycosyltransferase/glycogen phosphorylase"/>
    <property type="match status" value="1"/>
</dbReference>
<dbReference type="GO" id="GO:0016740">
    <property type="term" value="F:transferase activity"/>
    <property type="evidence" value="ECO:0007669"/>
    <property type="project" value="UniProtKB-KW"/>
</dbReference>
<name>Q1HGW7_NPVAP</name>
<evidence type="ECO:0000313" key="2">
    <source>
        <dbReference type="EMBL" id="BAX08907.1"/>
    </source>
</evidence>
<evidence type="ECO:0000313" key="1">
    <source>
        <dbReference type="EMBL" id="ABF50363.1"/>
    </source>
</evidence>
<dbReference type="EMBL" id="DQ486030">
    <property type="protein sequence ID" value="ABF50363.1"/>
    <property type="molecule type" value="Genomic_DNA"/>
</dbReference>
<sequence length="79" mass="8571">MSFIALLLLAATARAADVLAVLPTPAYSHHLVYRAYVRALADECHSVTVIKPRLLDYAAEDSCGRVKQIDADLSAHHLA</sequence>
<protein>
    <submittedName>
        <fullName evidence="1">Truncated EGT</fullName>
    </submittedName>
    <submittedName>
        <fullName evidence="2">Truncated ecdysteroid UDP-glucosyltransferase</fullName>
    </submittedName>
</protein>
<dbReference type="OrthoDB" id="5462at10239"/>
<reference evidence="3" key="4">
    <citation type="submission" date="2018-03" db="EMBL/GenBank/DDBJ databases">
        <title>Whole genome comparison of nucleopolyhedroviruses isolated from saturniine wild silkworms in Asian countries.</title>
        <authorList>
            <person name="Sasaki K."/>
            <person name="Kajiura Z."/>
            <person name="Ponnuvel K.M."/>
            <person name="Kobayashi J."/>
        </authorList>
    </citation>
    <scope>NUCLEOTIDE SEQUENCE</scope>
    <source>
        <strain evidence="3">Liaoning</strain>
    </source>
</reference>
<dbReference type="Proteomes" id="UP000204470">
    <property type="component" value="Segment"/>
</dbReference>
<dbReference type="EMBL" id="LC375540">
    <property type="protein sequence ID" value="BBD51053.1"/>
    <property type="molecule type" value="Genomic_DNA"/>
</dbReference>
<accession>Q1HGW7</accession>
<evidence type="ECO:0000313" key="4">
    <source>
        <dbReference type="Proteomes" id="UP000204470"/>
    </source>
</evidence>